<dbReference type="SUPFAM" id="SSF55785">
    <property type="entry name" value="PYP-like sensor domain (PAS domain)"/>
    <property type="match status" value="2"/>
</dbReference>
<evidence type="ECO:0000259" key="5">
    <source>
        <dbReference type="PROSITE" id="PS50883"/>
    </source>
</evidence>
<dbReference type="EMBL" id="AFIG01000001">
    <property type="protein sequence ID" value="EGL54204.1"/>
    <property type="molecule type" value="Genomic_DNA"/>
</dbReference>
<dbReference type="PROSITE" id="PS50112">
    <property type="entry name" value="PAS"/>
    <property type="match status" value="2"/>
</dbReference>
<dbReference type="Gene3D" id="3.30.450.20">
    <property type="entry name" value="PAS domain"/>
    <property type="match status" value="2"/>
</dbReference>
<evidence type="ECO:0000256" key="2">
    <source>
        <dbReference type="SAM" id="Phobius"/>
    </source>
</evidence>
<dbReference type="GO" id="GO:0003824">
    <property type="term" value="F:catalytic activity"/>
    <property type="evidence" value="ECO:0007669"/>
    <property type="project" value="UniProtKB-ARBA"/>
</dbReference>
<dbReference type="RefSeq" id="WP_007144090.1">
    <property type="nucleotide sequence ID" value="NZ_AFIG01000001.1"/>
</dbReference>
<feature type="domain" description="PAC" evidence="4">
    <location>
        <begin position="272"/>
        <end position="324"/>
    </location>
</feature>
<name>F5SY30_9GAMM</name>
<feature type="domain" description="PAS" evidence="3">
    <location>
        <begin position="73"/>
        <end position="145"/>
    </location>
</feature>
<comment type="cofactor">
    <cofactor evidence="1">
        <name>Mg(2+)</name>
        <dbReference type="ChEBI" id="CHEBI:18420"/>
    </cofactor>
</comment>
<proteinExistence type="predicted"/>
<feature type="transmembrane region" description="Helical" evidence="2">
    <location>
        <begin position="12"/>
        <end position="34"/>
    </location>
</feature>
<dbReference type="SMART" id="SM00091">
    <property type="entry name" value="PAS"/>
    <property type="match status" value="2"/>
</dbReference>
<accession>F5SY30</accession>
<dbReference type="SUPFAM" id="SSF55073">
    <property type="entry name" value="Nucleotide cyclase"/>
    <property type="match status" value="1"/>
</dbReference>
<evidence type="ECO:0000259" key="4">
    <source>
        <dbReference type="PROSITE" id="PS50113"/>
    </source>
</evidence>
<dbReference type="PROSITE" id="PS50887">
    <property type="entry name" value="GGDEF"/>
    <property type="match status" value="1"/>
</dbReference>
<keyword evidence="2" id="KW-0472">Membrane</keyword>
<dbReference type="OrthoDB" id="9813913at2"/>
<evidence type="ECO:0000259" key="6">
    <source>
        <dbReference type="PROSITE" id="PS50887"/>
    </source>
</evidence>
<dbReference type="PANTHER" id="PTHR44757:SF2">
    <property type="entry name" value="BIOFILM ARCHITECTURE MAINTENANCE PROTEIN MBAA"/>
    <property type="match status" value="1"/>
</dbReference>
<dbReference type="SUPFAM" id="SSF141868">
    <property type="entry name" value="EAL domain-like"/>
    <property type="match status" value="1"/>
</dbReference>
<dbReference type="InterPro" id="IPR001633">
    <property type="entry name" value="EAL_dom"/>
</dbReference>
<reference evidence="7 8" key="1">
    <citation type="journal article" date="2011" name="J. Bacteriol.">
        <title>Draft genome sequence of Methylophaga aminisulfidivorans MP T.</title>
        <authorList>
            <person name="Han G.H."/>
            <person name="Kim W."/>
            <person name="Chun J."/>
            <person name="Kim S.W."/>
        </authorList>
    </citation>
    <scope>NUCLEOTIDE SEQUENCE [LARGE SCALE GENOMIC DNA]</scope>
    <source>
        <strain evidence="8">MP(T)</strain>
    </source>
</reference>
<evidence type="ECO:0000259" key="3">
    <source>
        <dbReference type="PROSITE" id="PS50112"/>
    </source>
</evidence>
<dbReference type="PANTHER" id="PTHR44757">
    <property type="entry name" value="DIGUANYLATE CYCLASE DGCP"/>
    <property type="match status" value="1"/>
</dbReference>
<sequence length="757" mass="85574">MNTVWMSALRVSIIYVIIGVIWIITSDKALSYFFVDKQSIIELQTFKGWFFIIATGFILFWLVYHQLKNMNEAEERLRYALNASGDGVWDWDVPSSKVWYSKQLQTMLGYADGEFSNSLDEWSSRVHPDDLALVMEDLQRYLDGKTDCYINEHRIRCKNGHYKWIRDSGLVITRDEHGKPIRLVGTHADITTRKEADEKLKLANTVFTHAYEGILVTDTDNKIIEVNDAFTRITGYSREDVIGKSPKLLQSGKHSPTFYEEMWHSIKTEGYWSGEVSNRHKNGQPFIEMLTISEIRDADGNAVNYVALFSDITHIRAQQIALERLASYDPLTSLPNRILLADRLKQSMAHCQRHQQLLAVAFIDLDGFKQVNDTYGHEVGDKLLVTISNRMKAALREGDTLARIGGDEFIAVLTELNVFEDCESVIERLLTASSEPISIDDKTFSVSASIGVTLFPEDSVDADILMRHADHAMYTAKQLGKNRYHLFDVNQDDAIRSHRKQLLHIERALENDEFVMHFQPIVNMRTGSVIGLEALLRWQSPEEGLLPPGAFLPYIENNPISVNLGEWVIHAVLKQISLWQAEQATMPDMISINISALQIEQTNFADRLASLLKAYPEVDPHKIELEILETSALEDIQNVSNTMNACAQLGVKFAIDDFGTGYSSLTYLKHLPAEIIKIDQSFVRDMLIDEDDLAIVKGVIGLANAFQRGVIAEGVESAEHGKALLELGCELAQGFGIAKPMPAELVPEWIAGWKPQW</sequence>
<dbReference type="Gene3D" id="3.30.70.270">
    <property type="match status" value="1"/>
</dbReference>
<dbReference type="AlphaFoldDB" id="F5SY30"/>
<dbReference type="SMART" id="SM00086">
    <property type="entry name" value="PAC"/>
    <property type="match status" value="2"/>
</dbReference>
<dbReference type="NCBIfam" id="TIGR00229">
    <property type="entry name" value="sensory_box"/>
    <property type="match status" value="2"/>
</dbReference>
<evidence type="ECO:0000313" key="8">
    <source>
        <dbReference type="Proteomes" id="UP000003544"/>
    </source>
</evidence>
<dbReference type="PROSITE" id="PS50883">
    <property type="entry name" value="EAL"/>
    <property type="match status" value="1"/>
</dbReference>
<feature type="domain" description="GGDEF" evidence="6">
    <location>
        <begin position="356"/>
        <end position="489"/>
    </location>
</feature>
<dbReference type="InterPro" id="IPR035919">
    <property type="entry name" value="EAL_sf"/>
</dbReference>
<dbReference type="InterPro" id="IPR052155">
    <property type="entry name" value="Biofilm_reg_signaling"/>
</dbReference>
<dbReference type="InterPro" id="IPR000700">
    <property type="entry name" value="PAS-assoc_C"/>
</dbReference>
<dbReference type="SMART" id="SM00267">
    <property type="entry name" value="GGDEF"/>
    <property type="match status" value="1"/>
</dbReference>
<protein>
    <submittedName>
        <fullName evidence="7">Putative signal transduction protein containing a membrane domain, an EAL and a GGDEF domain containing protein</fullName>
    </submittedName>
</protein>
<dbReference type="eggNOG" id="COG5001">
    <property type="taxonomic scope" value="Bacteria"/>
</dbReference>
<dbReference type="InterPro" id="IPR001610">
    <property type="entry name" value="PAC"/>
</dbReference>
<dbReference type="InterPro" id="IPR000014">
    <property type="entry name" value="PAS"/>
</dbReference>
<dbReference type="Pfam" id="PF13426">
    <property type="entry name" value="PAS_9"/>
    <property type="match status" value="1"/>
</dbReference>
<dbReference type="InterPro" id="IPR029787">
    <property type="entry name" value="Nucleotide_cyclase"/>
</dbReference>
<dbReference type="Pfam" id="PF00563">
    <property type="entry name" value="EAL"/>
    <property type="match status" value="1"/>
</dbReference>
<feature type="domain" description="PAS" evidence="3">
    <location>
        <begin position="199"/>
        <end position="245"/>
    </location>
</feature>
<feature type="transmembrane region" description="Helical" evidence="2">
    <location>
        <begin position="46"/>
        <end position="64"/>
    </location>
</feature>
<dbReference type="STRING" id="1026882.MAMP_00587"/>
<evidence type="ECO:0000313" key="7">
    <source>
        <dbReference type="EMBL" id="EGL54204.1"/>
    </source>
</evidence>
<keyword evidence="8" id="KW-1185">Reference proteome</keyword>
<dbReference type="PROSITE" id="PS50113">
    <property type="entry name" value="PAC"/>
    <property type="match status" value="2"/>
</dbReference>
<dbReference type="CDD" id="cd01949">
    <property type="entry name" value="GGDEF"/>
    <property type="match status" value="1"/>
</dbReference>
<keyword evidence="2" id="KW-1133">Transmembrane helix</keyword>
<feature type="domain" description="PAC" evidence="4">
    <location>
        <begin position="149"/>
        <end position="202"/>
    </location>
</feature>
<dbReference type="SMART" id="SM00052">
    <property type="entry name" value="EAL"/>
    <property type="match status" value="1"/>
</dbReference>
<organism evidence="7 8">
    <name type="scientific">Methylophaga aminisulfidivorans MP</name>
    <dbReference type="NCBI Taxonomy" id="1026882"/>
    <lineage>
        <taxon>Bacteria</taxon>
        <taxon>Pseudomonadati</taxon>
        <taxon>Pseudomonadota</taxon>
        <taxon>Gammaproteobacteria</taxon>
        <taxon>Thiotrichales</taxon>
        <taxon>Piscirickettsiaceae</taxon>
        <taxon>Methylophaga</taxon>
    </lineage>
</organism>
<dbReference type="InterPro" id="IPR035965">
    <property type="entry name" value="PAS-like_dom_sf"/>
</dbReference>
<dbReference type="NCBIfam" id="TIGR00254">
    <property type="entry name" value="GGDEF"/>
    <property type="match status" value="1"/>
</dbReference>
<dbReference type="Pfam" id="PF00990">
    <property type="entry name" value="GGDEF"/>
    <property type="match status" value="1"/>
</dbReference>
<keyword evidence="2" id="KW-0812">Transmembrane</keyword>
<feature type="domain" description="EAL" evidence="5">
    <location>
        <begin position="498"/>
        <end position="754"/>
    </location>
</feature>
<dbReference type="FunFam" id="3.30.70.270:FF:000001">
    <property type="entry name" value="Diguanylate cyclase domain protein"/>
    <property type="match status" value="1"/>
</dbReference>
<dbReference type="InterPro" id="IPR043128">
    <property type="entry name" value="Rev_trsase/Diguanyl_cyclase"/>
</dbReference>
<dbReference type="CDD" id="cd01948">
    <property type="entry name" value="EAL"/>
    <property type="match status" value="1"/>
</dbReference>
<dbReference type="Proteomes" id="UP000003544">
    <property type="component" value="Unassembled WGS sequence"/>
</dbReference>
<gene>
    <name evidence="7" type="ORF">MAMP_00587</name>
</gene>
<dbReference type="InterPro" id="IPR013655">
    <property type="entry name" value="PAS_fold_3"/>
</dbReference>
<dbReference type="Gene3D" id="3.20.20.450">
    <property type="entry name" value="EAL domain"/>
    <property type="match status" value="1"/>
</dbReference>
<comment type="caution">
    <text evidence="7">The sequence shown here is derived from an EMBL/GenBank/DDBJ whole genome shotgun (WGS) entry which is preliminary data.</text>
</comment>
<evidence type="ECO:0000256" key="1">
    <source>
        <dbReference type="ARBA" id="ARBA00001946"/>
    </source>
</evidence>
<dbReference type="InterPro" id="IPR000160">
    <property type="entry name" value="GGDEF_dom"/>
</dbReference>
<dbReference type="CDD" id="cd00130">
    <property type="entry name" value="PAS"/>
    <property type="match status" value="2"/>
</dbReference>
<dbReference type="Pfam" id="PF08447">
    <property type="entry name" value="PAS_3"/>
    <property type="match status" value="1"/>
</dbReference>